<evidence type="ECO:0000256" key="14">
    <source>
        <dbReference type="ARBA" id="ARBA00093238"/>
    </source>
</evidence>
<feature type="domain" description="SH3" evidence="20">
    <location>
        <begin position="506"/>
        <end position="567"/>
    </location>
</feature>
<evidence type="ECO:0000256" key="17">
    <source>
        <dbReference type="PROSITE-ProRule" id="PRU00992"/>
    </source>
</evidence>
<evidence type="ECO:0000259" key="21">
    <source>
        <dbReference type="PROSITE" id="PS51659"/>
    </source>
</evidence>
<comment type="similarity">
    <text evidence="15 17">Belongs to the glycosyltransferase 23 family.</text>
</comment>
<keyword evidence="5 16" id="KW-0728">SH3 domain</keyword>
<dbReference type="RefSeq" id="XP_013778307.1">
    <property type="nucleotide sequence ID" value="XM_013922853.2"/>
</dbReference>
<dbReference type="Gene3D" id="2.30.30.40">
    <property type="entry name" value="SH3 Domains"/>
    <property type="match status" value="1"/>
</dbReference>
<dbReference type="PIRSF" id="PIRSF000472">
    <property type="entry name" value="Alpha1_6FUT_euk"/>
    <property type="match status" value="1"/>
</dbReference>
<dbReference type="InterPro" id="IPR001452">
    <property type="entry name" value="SH3_domain"/>
</dbReference>
<protein>
    <recommendedName>
        <fullName evidence="4 15">Alpha-(1,6)-fucosyltransferase</fullName>
        <ecNumber evidence="3 15">2.4.1.68</ecNumber>
    </recommendedName>
</protein>
<keyword evidence="7 15" id="KW-0808">Transferase</keyword>
<dbReference type="Proteomes" id="UP000694941">
    <property type="component" value="Unplaced"/>
</dbReference>
<evidence type="ECO:0000256" key="11">
    <source>
        <dbReference type="ARBA" id="ARBA00023034"/>
    </source>
</evidence>
<dbReference type="PROSITE" id="PS51659">
    <property type="entry name" value="GT23"/>
    <property type="match status" value="1"/>
</dbReference>
<evidence type="ECO:0000256" key="13">
    <source>
        <dbReference type="ARBA" id="ARBA00023157"/>
    </source>
</evidence>
<keyword evidence="13" id="KW-1015">Disulfide bond</keyword>
<evidence type="ECO:0000256" key="2">
    <source>
        <dbReference type="ARBA" id="ARBA00004922"/>
    </source>
</evidence>
<dbReference type="InterPro" id="IPR036028">
    <property type="entry name" value="SH3-like_dom_sf"/>
</dbReference>
<name>A0ABM1SQU4_LIMPO</name>
<evidence type="ECO:0000256" key="7">
    <source>
        <dbReference type="ARBA" id="ARBA00022679"/>
    </source>
</evidence>
<feature type="coiled-coil region" evidence="18">
    <location>
        <begin position="41"/>
        <end position="93"/>
    </location>
</feature>
<organism evidence="22 24">
    <name type="scientific">Limulus polyphemus</name>
    <name type="common">Atlantic horseshoe crab</name>
    <dbReference type="NCBI Taxonomy" id="6850"/>
    <lineage>
        <taxon>Eukaryota</taxon>
        <taxon>Metazoa</taxon>
        <taxon>Ecdysozoa</taxon>
        <taxon>Arthropoda</taxon>
        <taxon>Chelicerata</taxon>
        <taxon>Merostomata</taxon>
        <taxon>Xiphosura</taxon>
        <taxon>Limulidae</taxon>
        <taxon>Limulus</taxon>
    </lineage>
</organism>
<gene>
    <name evidence="23 24" type="primary">LOC106462888</name>
</gene>
<dbReference type="Pfam" id="PF14604">
    <property type="entry name" value="SH3_9"/>
    <property type="match status" value="1"/>
</dbReference>
<dbReference type="Gene3D" id="3.40.50.11350">
    <property type="match status" value="1"/>
</dbReference>
<dbReference type="EC" id="2.4.1.68" evidence="3 15"/>
<evidence type="ECO:0000256" key="16">
    <source>
        <dbReference type="PROSITE-ProRule" id="PRU00192"/>
    </source>
</evidence>
<evidence type="ECO:0000313" key="22">
    <source>
        <dbReference type="Proteomes" id="UP000694941"/>
    </source>
</evidence>
<dbReference type="Gene3D" id="1.10.287.1060">
    <property type="entry name" value="ESAT-6-like"/>
    <property type="match status" value="1"/>
</dbReference>
<keyword evidence="9" id="KW-0735">Signal-anchor</keyword>
<evidence type="ECO:0000256" key="1">
    <source>
        <dbReference type="ARBA" id="ARBA00004447"/>
    </source>
</evidence>
<feature type="transmembrane region" description="Helical" evidence="19">
    <location>
        <begin position="9"/>
        <end position="29"/>
    </location>
</feature>
<evidence type="ECO:0000256" key="6">
    <source>
        <dbReference type="ARBA" id="ARBA00022676"/>
    </source>
</evidence>
<evidence type="ECO:0000256" key="18">
    <source>
        <dbReference type="SAM" id="Coils"/>
    </source>
</evidence>
<evidence type="ECO:0000256" key="19">
    <source>
        <dbReference type="SAM" id="Phobius"/>
    </source>
</evidence>
<comment type="function">
    <text evidence="15">Catalyzes the addition of fucose in alpha 1-6 linkage to the first GlcNAc residue, next to the peptide chains in N-glycans.</text>
</comment>
<dbReference type="PANTHER" id="PTHR13132">
    <property type="entry name" value="ALPHA- 1,6 -FUCOSYLTRANSFERASE"/>
    <property type="match status" value="1"/>
</dbReference>
<dbReference type="Pfam" id="PF19745">
    <property type="entry name" value="FUT8_N_cat"/>
    <property type="match status" value="1"/>
</dbReference>
<dbReference type="CDD" id="cd11792">
    <property type="entry name" value="SH3_Fut8"/>
    <property type="match status" value="1"/>
</dbReference>
<comment type="catalytic activity">
    <reaction evidence="14 15">
        <text>N(4)-{beta-D-GlcNAc-(1-&gt;2)-alpha-D-Man-(1-&gt;3)-[beta-D-GlcNAc-(1-&gt;2)-alpha-D-Man-(1-&gt;6)]-beta-D-Man-(1-&gt;4)-beta-D-GlcNAc-(1-&gt;4)-beta-D-GlcNAc}-L-asparaginyl-[protein] + GDP-beta-L-fucose = an N(4)-{beta-D-GlcNAc-(1-&gt;2)-alpha-D-Man-(1-&gt;3)-[beta-D-GlcNAc-(1-&gt;2)-alpha-D-Man-(1-&gt;6)]-beta-D-Man-(1-&gt;4)-beta-D-GlcNAc-(1-&gt;4)-[alpha-L-Fuc-(1-&gt;6)]-beta-D-GlcNAc}-L-asparaginyl-[protein] + GDP + H(+)</text>
        <dbReference type="Rhea" id="RHEA:12985"/>
        <dbReference type="Rhea" id="RHEA-COMP:13526"/>
        <dbReference type="Rhea" id="RHEA-COMP:13532"/>
        <dbReference type="ChEBI" id="CHEBI:15378"/>
        <dbReference type="ChEBI" id="CHEBI:57273"/>
        <dbReference type="ChEBI" id="CHEBI:58189"/>
        <dbReference type="ChEBI" id="CHEBI:60651"/>
        <dbReference type="ChEBI" id="CHEBI:137207"/>
        <dbReference type="EC" id="2.4.1.68"/>
    </reaction>
</comment>
<dbReference type="InterPro" id="IPR045573">
    <property type="entry name" value="Fut8_N_cat"/>
</dbReference>
<dbReference type="InterPro" id="IPR015827">
    <property type="entry name" value="Fut8"/>
</dbReference>
<evidence type="ECO:0000256" key="9">
    <source>
        <dbReference type="ARBA" id="ARBA00022968"/>
    </source>
</evidence>
<keyword evidence="22" id="KW-1185">Reference proteome</keyword>
<evidence type="ECO:0000256" key="3">
    <source>
        <dbReference type="ARBA" id="ARBA00012660"/>
    </source>
</evidence>
<comment type="subcellular location">
    <subcellularLocation>
        <location evidence="1">Golgi apparatus</location>
        <location evidence="1">Golgi stack membrane</location>
        <topology evidence="1">Single-pass type II membrane protein</topology>
    </subcellularLocation>
</comment>
<evidence type="ECO:0000256" key="15">
    <source>
        <dbReference type="PIRNR" id="PIRNR000472"/>
    </source>
</evidence>
<evidence type="ECO:0000256" key="8">
    <source>
        <dbReference type="ARBA" id="ARBA00022692"/>
    </source>
</evidence>
<proteinExistence type="inferred from homology"/>
<evidence type="ECO:0000256" key="12">
    <source>
        <dbReference type="ARBA" id="ARBA00023136"/>
    </source>
</evidence>
<evidence type="ECO:0000256" key="10">
    <source>
        <dbReference type="ARBA" id="ARBA00022989"/>
    </source>
</evidence>
<evidence type="ECO:0000256" key="5">
    <source>
        <dbReference type="ARBA" id="ARBA00022443"/>
    </source>
</evidence>
<dbReference type="PANTHER" id="PTHR13132:SF29">
    <property type="entry name" value="ALPHA-(1,6)-FUCOSYLTRANSFERASE"/>
    <property type="match status" value="1"/>
</dbReference>
<feature type="domain" description="GT23" evidence="21">
    <location>
        <begin position="213"/>
        <end position="497"/>
    </location>
</feature>
<reference evidence="23 24" key="1">
    <citation type="submission" date="2025-05" db="UniProtKB">
        <authorList>
            <consortium name="RefSeq"/>
        </authorList>
    </citation>
    <scope>IDENTIFICATION</scope>
    <source>
        <tissue evidence="23 24">Muscle</tissue>
    </source>
</reference>
<evidence type="ECO:0000313" key="23">
    <source>
        <dbReference type="RefSeq" id="XP_013778307.1"/>
    </source>
</evidence>
<dbReference type="InterPro" id="IPR035653">
    <property type="entry name" value="Fut8_SH3"/>
</dbReference>
<dbReference type="GeneID" id="106462888"/>
<evidence type="ECO:0000259" key="20">
    <source>
        <dbReference type="PROSITE" id="PS50002"/>
    </source>
</evidence>
<accession>A0ABM1SQU4</accession>
<dbReference type="PROSITE" id="PS50002">
    <property type="entry name" value="SH3"/>
    <property type="match status" value="1"/>
</dbReference>
<evidence type="ECO:0000313" key="24">
    <source>
        <dbReference type="RefSeq" id="XP_022246000.1"/>
    </source>
</evidence>
<sequence>MGISIGKAILGLLLVWLVIIIVISGPLFYNTEPDEQVFTRLTRAVEELDVLKQQNIELRNLLNSLKIPALAKIKPSEEQYKELQDKLAKANELLKRRPADIQGVTFQKNQGEPSKEYELTRRKVEDGTIEMWYFIRSRLKKLNKTLSSNKEMIKTLTNLLDDIADHKRSIMVDLEKLKELDGMAVWRQEESKKLSDLVQQRLKYLQNPKDCSKARKLICSLNKGCGYGCQIHHVVYCFIVAYGTQRTLILHSKNWRYSSQGWETVYQPVSDTCTDDSGITRSSWSGSDDAQVIDLPIVDSVRPRPPYLPLNIPKDLSERLIRIHGNPVVWWIGQFLKYLLRPQESLAKFLKHAEEKVDLKHPLVGVHVRRTDKVGTEAAFHEIEEYMEFVEEYYKQLELIQPVYEKRVYLATDDPKLLAESHQKFPKYIFLGDPAISKSAAIGTRYSSEALKGVIMDIHILSKCDYLVCTFSSQVCRLAYEIMQTEHPDASSNFHSLDDIFYFGGQGDHNQVAIIDHYPRIPTEIELKKGDVVGIAGNHWDGYSKGINRRTKRSGLYPSYKTAEQVQVHEFPTYEEVRNIPIT</sequence>
<keyword evidence="8 19" id="KW-0812">Transmembrane</keyword>
<keyword evidence="18" id="KW-0175">Coiled coil</keyword>
<dbReference type="CDD" id="cd11300">
    <property type="entry name" value="Fut8_like"/>
    <property type="match status" value="1"/>
</dbReference>
<keyword evidence="10 19" id="KW-1133">Transmembrane helix</keyword>
<dbReference type="InterPro" id="IPR027350">
    <property type="entry name" value="GT23_dom"/>
</dbReference>
<feature type="region of interest" description="Important for donor substrate binding" evidence="17">
    <location>
        <begin position="369"/>
        <end position="370"/>
    </location>
</feature>
<dbReference type="SUPFAM" id="SSF50044">
    <property type="entry name" value="SH3-domain"/>
    <property type="match status" value="1"/>
</dbReference>
<keyword evidence="12 15" id="KW-0472">Membrane</keyword>
<keyword evidence="11 15" id="KW-0333">Golgi apparatus</keyword>
<dbReference type="RefSeq" id="XP_022246000.1">
    <property type="nucleotide sequence ID" value="XM_022390292.1"/>
</dbReference>
<evidence type="ECO:0000256" key="4">
    <source>
        <dbReference type="ARBA" id="ARBA00018201"/>
    </source>
</evidence>
<comment type="pathway">
    <text evidence="2 15">Protein modification; protein glycosylation.</text>
</comment>
<keyword evidence="6 15" id="KW-0328">Glycosyltransferase</keyword>